<organism evidence="2 3">
    <name type="scientific">Fusarium mangiferae</name>
    <name type="common">Mango malformation disease fungus</name>
    <dbReference type="NCBI Taxonomy" id="192010"/>
    <lineage>
        <taxon>Eukaryota</taxon>
        <taxon>Fungi</taxon>
        <taxon>Dikarya</taxon>
        <taxon>Ascomycota</taxon>
        <taxon>Pezizomycotina</taxon>
        <taxon>Sordariomycetes</taxon>
        <taxon>Hypocreomycetidae</taxon>
        <taxon>Hypocreales</taxon>
        <taxon>Nectriaceae</taxon>
        <taxon>Fusarium</taxon>
        <taxon>Fusarium fujikuroi species complex</taxon>
    </lineage>
</organism>
<proteinExistence type="predicted"/>
<evidence type="ECO:0000313" key="2">
    <source>
        <dbReference type="EMBL" id="CVK87877.1"/>
    </source>
</evidence>
<evidence type="ECO:0000256" key="1">
    <source>
        <dbReference type="SAM" id="SignalP"/>
    </source>
</evidence>
<dbReference type="Proteomes" id="UP000184255">
    <property type="component" value="Unassembled WGS sequence"/>
</dbReference>
<keyword evidence="1" id="KW-0732">Signal</keyword>
<keyword evidence="3" id="KW-1185">Reference proteome</keyword>
<accession>A0A1L7SY24</accession>
<feature type="chain" id="PRO_5013335691" evidence="1">
    <location>
        <begin position="28"/>
        <end position="621"/>
    </location>
</feature>
<comment type="caution">
    <text evidence="2">The sequence shown here is derived from an EMBL/GenBank/DDBJ whole genome shotgun (WGS) entry which is preliminary data.</text>
</comment>
<protein>
    <submittedName>
        <fullName evidence="2">Uncharacterized protein</fullName>
    </submittedName>
</protein>
<dbReference type="RefSeq" id="XP_041678956.1">
    <property type="nucleotide sequence ID" value="XM_041828055.1"/>
</dbReference>
<gene>
    <name evidence="2" type="ORF">FMAN_05303</name>
</gene>
<dbReference type="EMBL" id="FCQH01000002">
    <property type="protein sequence ID" value="CVK87877.1"/>
    <property type="molecule type" value="Genomic_DNA"/>
</dbReference>
<sequence>MGYSKKMLVPLFTCALIIPSLFTSALAAAIGSTPRRQSDSRDLDPVYLKALFPEGHISSDTSDLQYGLITVGANSKSGAVDPISSGSGVLLAVGESHGLAQLQKRDGQPDPFVFLDCPANVLDQPVNKTQKARVVCASEDVDGCFRVMERGVEGTLVEMPEECAPNSFARAVSLDLAEDQTMPDHLAKLYNPTSPIYEFSFDFNKEKRRDDAEVAIRMDVTNVKGHWDGLVESPGVEKRHLERRYFPPANTDWKENLRKGDRFQYGSGGNSLKVQKDLSTPVFWQAAENCSVGDKRYGEGIAAFVKGKVDAKLSYAVTVIATSTRGTSRVDVKEASGFIKVTGQTDLTFGSEEHWEAFQRHTISAGAFWGYMSLTPFIKRQTFLATSHMNVAPSTNTSHAATLNGRLTTRVKSDLGDFPASFPHVLLPDEMHTLRKDHKETEMNSFEDDILYGDGGEKGSTIQIGHNLTFGLSLSFGVYTDVQGPKPNGESSSAFLLVTSETYANWDIPPAKNDQVCPYATASSLLRQGVTGRGFLSWEKDDGSALLFVDKEAPYRRPCYSTKSGLDNPKDTFGYTHLRPSNALRHGADLFVQQRVDQNLGRINCDNGQCGSCLNMEPSRI</sequence>
<dbReference type="AlphaFoldDB" id="A0A1L7SY24"/>
<evidence type="ECO:0000313" key="3">
    <source>
        <dbReference type="Proteomes" id="UP000184255"/>
    </source>
</evidence>
<name>A0A1L7SY24_FUSMA</name>
<dbReference type="GeneID" id="65084570"/>
<dbReference type="VEuPathDB" id="FungiDB:FMAN_05303"/>
<feature type="signal peptide" evidence="1">
    <location>
        <begin position="1"/>
        <end position="27"/>
    </location>
</feature>
<reference evidence="3" key="1">
    <citation type="journal article" date="2016" name="Genome Biol. Evol.">
        <title>Comparative 'omics' of the Fusarium fujikuroi species complex highlights differences in genetic potential and metabolite synthesis.</title>
        <authorList>
            <person name="Niehaus E.-M."/>
            <person name="Muensterkoetter M."/>
            <person name="Proctor R.H."/>
            <person name="Brown D.W."/>
            <person name="Sharon A."/>
            <person name="Idan Y."/>
            <person name="Oren-Young L."/>
            <person name="Sieber C.M."/>
            <person name="Novak O."/>
            <person name="Pencik A."/>
            <person name="Tarkowska D."/>
            <person name="Hromadova K."/>
            <person name="Freeman S."/>
            <person name="Maymon M."/>
            <person name="Elazar M."/>
            <person name="Youssef S.A."/>
            <person name="El-Shabrawy E.S.M."/>
            <person name="Shalaby A.B.A."/>
            <person name="Houterman P."/>
            <person name="Brock N.L."/>
            <person name="Burkhardt I."/>
            <person name="Tsavkelova E.A."/>
            <person name="Dickschat J.S."/>
            <person name="Galuszka P."/>
            <person name="Gueldener U."/>
            <person name="Tudzynski B."/>
        </authorList>
    </citation>
    <scope>NUCLEOTIDE SEQUENCE [LARGE SCALE GENOMIC DNA]</scope>
    <source>
        <strain evidence="3">MRC7560</strain>
    </source>
</reference>